<evidence type="ECO:0000256" key="5">
    <source>
        <dbReference type="SAM" id="Phobius"/>
    </source>
</evidence>
<dbReference type="EMBL" id="CP053540">
    <property type="protein sequence ID" value="WOB43969.1"/>
    <property type="molecule type" value="Genomic_DNA"/>
</dbReference>
<keyword evidence="2 5" id="KW-0812">Transmembrane</keyword>
<feature type="domain" description="RDD" evidence="6">
    <location>
        <begin position="21"/>
        <end position="159"/>
    </location>
</feature>
<sequence>MRFFNRVNLHTPESVELEFSLAGIGNRALALLIDYHIVALSLLGFSILWIFLSTQLMSYLLQREGDFSAVPPWLLAVFILGTFAIYAGYFIGFEVYRQGQTPGKRFAKIRVIRDDGRPIGLTQAALRSLLRPIDDFFFIGALFILFSKREKRIGDWVAGTIVVQETGRRAKPSLALSDRTQQLVAHLPTLANLRNLHPDDLAVIREYLDRRKDLTRKARHDLSLTLARQVRSRIQLEAIPDGLTSDEFLEAVYLAVVQA</sequence>
<proteinExistence type="predicted"/>
<dbReference type="AlphaFoldDB" id="A0AA96Y771"/>
<dbReference type="InterPro" id="IPR010432">
    <property type="entry name" value="RDD"/>
</dbReference>
<dbReference type="KEGG" id="tog:HNI00_13035"/>
<protein>
    <submittedName>
        <fullName evidence="7">RDD family protein</fullName>
    </submittedName>
</protein>
<feature type="transmembrane region" description="Helical" evidence="5">
    <location>
        <begin position="72"/>
        <end position="96"/>
    </location>
</feature>
<reference evidence="7" key="1">
    <citation type="submission" date="2020-05" db="EMBL/GenBank/DDBJ databases">
        <authorList>
            <person name="Zhu T."/>
            <person name="Keshari N."/>
            <person name="Lu X."/>
        </authorList>
    </citation>
    <scope>NUCLEOTIDE SEQUENCE</scope>
    <source>
        <strain evidence="7">NK1-22</strain>
    </source>
</reference>
<keyword evidence="4 5" id="KW-0472">Membrane</keyword>
<evidence type="ECO:0000313" key="7">
    <source>
        <dbReference type="EMBL" id="WOB43969.1"/>
    </source>
</evidence>
<organism evidence="7">
    <name type="scientific">Thermoleptolyngbya oregonensis NK1-22</name>
    <dbReference type="NCBI Taxonomy" id="2547457"/>
    <lineage>
        <taxon>Bacteria</taxon>
        <taxon>Bacillati</taxon>
        <taxon>Cyanobacteriota</taxon>
        <taxon>Cyanophyceae</taxon>
        <taxon>Oculatellales</taxon>
        <taxon>Oculatellaceae</taxon>
        <taxon>Thermoleptolyngbya</taxon>
    </lineage>
</organism>
<dbReference type="Pfam" id="PF06271">
    <property type="entry name" value="RDD"/>
    <property type="match status" value="1"/>
</dbReference>
<comment type="subcellular location">
    <subcellularLocation>
        <location evidence="1">Membrane</location>
        <topology evidence="1">Multi-pass membrane protein</topology>
    </subcellularLocation>
</comment>
<gene>
    <name evidence="7" type="ORF">HNI00_13035</name>
</gene>
<evidence type="ECO:0000256" key="1">
    <source>
        <dbReference type="ARBA" id="ARBA00004141"/>
    </source>
</evidence>
<dbReference type="PANTHER" id="PTHR38480:SF1">
    <property type="entry name" value="SLR0254 PROTEIN"/>
    <property type="match status" value="1"/>
</dbReference>
<dbReference type="GO" id="GO:0016020">
    <property type="term" value="C:membrane"/>
    <property type="evidence" value="ECO:0007669"/>
    <property type="project" value="UniProtKB-SubCell"/>
</dbReference>
<dbReference type="RefSeq" id="WP_297076788.1">
    <property type="nucleotide sequence ID" value="NZ_CP053540.1"/>
</dbReference>
<evidence type="ECO:0000256" key="2">
    <source>
        <dbReference type="ARBA" id="ARBA00022692"/>
    </source>
</evidence>
<accession>A0AA96Y771</accession>
<keyword evidence="3 5" id="KW-1133">Transmembrane helix</keyword>
<evidence type="ECO:0000259" key="6">
    <source>
        <dbReference type="Pfam" id="PF06271"/>
    </source>
</evidence>
<evidence type="ECO:0000256" key="3">
    <source>
        <dbReference type="ARBA" id="ARBA00022989"/>
    </source>
</evidence>
<feature type="transmembrane region" description="Helical" evidence="5">
    <location>
        <begin position="29"/>
        <end position="52"/>
    </location>
</feature>
<dbReference type="PANTHER" id="PTHR38480">
    <property type="entry name" value="SLR0254 PROTEIN"/>
    <property type="match status" value="1"/>
</dbReference>
<evidence type="ECO:0000256" key="4">
    <source>
        <dbReference type="ARBA" id="ARBA00023136"/>
    </source>
</evidence>
<name>A0AA96Y771_9CYAN</name>